<dbReference type="AlphaFoldDB" id="A0A166GRD7"/>
<dbReference type="GO" id="GO:0006606">
    <property type="term" value="P:protein import into nucleus"/>
    <property type="evidence" value="ECO:0007669"/>
    <property type="project" value="TreeGrafter"/>
</dbReference>
<evidence type="ECO:0000256" key="6">
    <source>
        <dbReference type="ARBA" id="ARBA00022927"/>
    </source>
</evidence>
<dbReference type="Gene3D" id="1.25.10.10">
    <property type="entry name" value="Leucine-rich Repeat Variant"/>
    <property type="match status" value="1"/>
</dbReference>
<dbReference type="GO" id="GO:0006611">
    <property type="term" value="P:protein export from nucleus"/>
    <property type="evidence" value="ECO:0007669"/>
    <property type="project" value="TreeGrafter"/>
</dbReference>
<dbReference type="InterPro" id="IPR011989">
    <property type="entry name" value="ARM-like"/>
</dbReference>
<evidence type="ECO:0000256" key="7">
    <source>
        <dbReference type="ARBA" id="ARBA00023242"/>
    </source>
</evidence>
<accession>A0A166GRD7</accession>
<keyword evidence="6" id="KW-0653">Protein transport</keyword>
<evidence type="ECO:0000256" key="3">
    <source>
        <dbReference type="ARBA" id="ARBA00008669"/>
    </source>
</evidence>
<dbReference type="GO" id="GO:0005829">
    <property type="term" value="C:cytosol"/>
    <property type="evidence" value="ECO:0007669"/>
    <property type="project" value="TreeGrafter"/>
</dbReference>
<dbReference type="GO" id="GO:0031267">
    <property type="term" value="F:small GTPase binding"/>
    <property type="evidence" value="ECO:0007669"/>
    <property type="project" value="InterPro"/>
</dbReference>
<dbReference type="Pfam" id="PF03810">
    <property type="entry name" value="IBN_N"/>
    <property type="match status" value="1"/>
</dbReference>
<evidence type="ECO:0000256" key="1">
    <source>
        <dbReference type="ARBA" id="ARBA00004123"/>
    </source>
</evidence>
<dbReference type="PROSITE" id="PS50166">
    <property type="entry name" value="IMPORTIN_B_NT"/>
    <property type="match status" value="1"/>
</dbReference>
<evidence type="ECO:0000313" key="9">
    <source>
        <dbReference type="EMBL" id="KZP18091.1"/>
    </source>
</evidence>
<dbReference type="STRING" id="436010.A0A166GRD7"/>
<keyword evidence="5" id="KW-0963">Cytoplasm</keyword>
<dbReference type="InterPro" id="IPR001494">
    <property type="entry name" value="Importin-beta_N"/>
</dbReference>
<proteinExistence type="inferred from homology"/>
<dbReference type="InterPro" id="IPR016024">
    <property type="entry name" value="ARM-type_fold"/>
</dbReference>
<keyword evidence="10" id="KW-1185">Reference proteome</keyword>
<dbReference type="GO" id="GO:0005049">
    <property type="term" value="F:nuclear export signal receptor activity"/>
    <property type="evidence" value="ECO:0007669"/>
    <property type="project" value="TreeGrafter"/>
</dbReference>
<evidence type="ECO:0000313" key="10">
    <source>
        <dbReference type="Proteomes" id="UP000076532"/>
    </source>
</evidence>
<evidence type="ECO:0000259" key="8">
    <source>
        <dbReference type="PROSITE" id="PS50166"/>
    </source>
</evidence>
<dbReference type="Pfam" id="PF03378">
    <property type="entry name" value="CAS_CSE1"/>
    <property type="match status" value="1"/>
</dbReference>
<dbReference type="EMBL" id="KV417576">
    <property type="protein sequence ID" value="KZP18091.1"/>
    <property type="molecule type" value="Genomic_DNA"/>
</dbReference>
<evidence type="ECO:0000256" key="5">
    <source>
        <dbReference type="ARBA" id="ARBA00022490"/>
    </source>
</evidence>
<comment type="subcellular location">
    <subcellularLocation>
        <location evidence="2">Cytoplasm</location>
    </subcellularLocation>
    <subcellularLocation>
        <location evidence="1">Nucleus</location>
    </subcellularLocation>
</comment>
<dbReference type="SUPFAM" id="SSF48371">
    <property type="entry name" value="ARM repeat"/>
    <property type="match status" value="1"/>
</dbReference>
<dbReference type="GO" id="GO:0005635">
    <property type="term" value="C:nuclear envelope"/>
    <property type="evidence" value="ECO:0007669"/>
    <property type="project" value="TreeGrafter"/>
</dbReference>
<dbReference type="Pfam" id="PF08506">
    <property type="entry name" value="Cse1"/>
    <property type="match status" value="1"/>
</dbReference>
<reference evidence="9 10" key="1">
    <citation type="journal article" date="2016" name="Mol. Biol. Evol.">
        <title>Comparative Genomics of Early-Diverging Mushroom-Forming Fungi Provides Insights into the Origins of Lignocellulose Decay Capabilities.</title>
        <authorList>
            <person name="Nagy L.G."/>
            <person name="Riley R."/>
            <person name="Tritt A."/>
            <person name="Adam C."/>
            <person name="Daum C."/>
            <person name="Floudas D."/>
            <person name="Sun H."/>
            <person name="Yadav J.S."/>
            <person name="Pangilinan J."/>
            <person name="Larsson K.H."/>
            <person name="Matsuura K."/>
            <person name="Barry K."/>
            <person name="Labutti K."/>
            <person name="Kuo R."/>
            <person name="Ohm R.A."/>
            <person name="Bhattacharya S.S."/>
            <person name="Shirouzu T."/>
            <person name="Yoshinaga Y."/>
            <person name="Martin F.M."/>
            <person name="Grigoriev I.V."/>
            <person name="Hibbett D.S."/>
        </authorList>
    </citation>
    <scope>NUCLEOTIDE SEQUENCE [LARGE SCALE GENOMIC DNA]</scope>
    <source>
        <strain evidence="9 10">CBS 109695</strain>
    </source>
</reference>
<name>A0A166GRD7_9AGAM</name>
<sequence length="992" mass="108732">MSSDLPSLLLASLHPASRKQAEQSLTALSAQPGFIGALLQLVLGQGTQDRSVRLSAGVYLKNVTKLRWEEDVNPIPDSDKVELRKALVPAMLHLSAPGDKTIRAQVAESVSLIAELDFPERWPDLIDQLTTSLSPTDTTTNASVLETAHSIFAPWRAHVRSDALFSEINYVLSRFMDPFLQLFRHTAGLLLAPAPSAPAPALVRQMTLLLEIYYDFTCQDLPPAIEDAHEEFWGPEQGWFVRVLNWNAGAVGEEEEEGKAGVVSVCKTRVLETVELYIKLYPDQLMKLPSVAAFVAAVWALVGAGRLPGVGDDGLVSQSLRFISTAIRSGYYKDLFGSKETIEGLVQGVVVPNVGLREHEMEQFEDDPLEFIRLDLALPGAGASADVTTRRQAAADVLQALVGSGYEAEATEIVGKWIGEGLAAYQGTKGKGGDGWKAKDSAVYLLTAVATRGGTAQHGVTSTNSLVDVVKFFSDHVFEDLQAEAGTVEPILQVDAIRYLYTFRNQLTKEQLLSVLPLLVRHLGSDNYVCYTYAAITIDRVLFIKKGQLLLFTQADIHDIAPALLDAILSKIESAGSPEKVAENDHLMKCAMRVIVTARQTLTPGYVRTLGRLVAILGVISKNPSNPHFDQYIFESIAALMKFVVAGSETTLPTFEQALFGPFTVIIQQEIEQYIPYVFQILAQMLELHKHDAPADYRSLLPFLLQPAVWQQKGSVPGLVKLLKAFLARDAKQMVASGQVAAVLGILQQRLIPSKINDGWGMELLQSVVQNISPADLKPYFRPILINLLTRLQTSKTDKFVYLFSYFLLYTMAIQVEGLAPDYLIGTLEEIQPQLWSQILNNFVAGQISKTPIRDQKVVVVGLTRMLTQSTIMMQEPSVHTWPKMLNETIGLCRGARFSKDSNKDSDPAHGLTEIDHEEQNAGYQAAYSRLAASETAPADPVAWVSDLQAYLGQELIRLSKNDPRVKSLFAAADPAVAGPFLQSLTGAGLAV</sequence>
<feature type="domain" description="Importin N-terminal" evidence="8">
    <location>
        <begin position="21"/>
        <end position="93"/>
    </location>
</feature>
<dbReference type="InterPro" id="IPR005043">
    <property type="entry name" value="XPO2_C"/>
</dbReference>
<dbReference type="SMART" id="SM00913">
    <property type="entry name" value="IBN_N"/>
    <property type="match status" value="1"/>
</dbReference>
<dbReference type="PANTHER" id="PTHR10997">
    <property type="entry name" value="IMPORTIN-7, 8, 11"/>
    <property type="match status" value="1"/>
</dbReference>
<evidence type="ECO:0000256" key="2">
    <source>
        <dbReference type="ARBA" id="ARBA00004496"/>
    </source>
</evidence>
<keyword evidence="7" id="KW-0539">Nucleus</keyword>
<dbReference type="InterPro" id="IPR013713">
    <property type="entry name" value="XPO2_central"/>
</dbReference>
<organism evidence="9 10">
    <name type="scientific">Athelia psychrophila</name>
    <dbReference type="NCBI Taxonomy" id="1759441"/>
    <lineage>
        <taxon>Eukaryota</taxon>
        <taxon>Fungi</taxon>
        <taxon>Dikarya</taxon>
        <taxon>Basidiomycota</taxon>
        <taxon>Agaricomycotina</taxon>
        <taxon>Agaricomycetes</taxon>
        <taxon>Agaricomycetidae</taxon>
        <taxon>Atheliales</taxon>
        <taxon>Atheliaceae</taxon>
        <taxon>Athelia</taxon>
    </lineage>
</organism>
<comment type="similarity">
    <text evidence="3">Belongs to the XPO2/CSE1 family.</text>
</comment>
<keyword evidence="4" id="KW-0813">Transport</keyword>
<protein>
    <submittedName>
        <fullName evidence="9">Cse1-domain-containing protein</fullName>
    </submittedName>
</protein>
<dbReference type="OrthoDB" id="3268246at2759"/>
<gene>
    <name evidence="9" type="ORF">FIBSPDRAFT_792373</name>
</gene>
<dbReference type="PANTHER" id="PTHR10997:SF8">
    <property type="entry name" value="EXPORTIN-2"/>
    <property type="match status" value="1"/>
</dbReference>
<evidence type="ECO:0000256" key="4">
    <source>
        <dbReference type="ARBA" id="ARBA00022448"/>
    </source>
</evidence>
<dbReference type="Proteomes" id="UP000076532">
    <property type="component" value="Unassembled WGS sequence"/>
</dbReference>